<dbReference type="Proteomes" id="UP001163823">
    <property type="component" value="Chromosome 14"/>
</dbReference>
<dbReference type="EMBL" id="JARAOO010000014">
    <property type="protein sequence ID" value="KAJ7943153.1"/>
    <property type="molecule type" value="Genomic_DNA"/>
</dbReference>
<dbReference type="InterPro" id="IPR036236">
    <property type="entry name" value="Znf_C2H2_sf"/>
</dbReference>
<protein>
    <submittedName>
        <fullName evidence="12">Zinc finger protein JAGGED-like</fullName>
    </submittedName>
</protein>
<evidence type="ECO:0000259" key="11">
    <source>
        <dbReference type="PROSITE" id="PS50157"/>
    </source>
</evidence>
<proteinExistence type="predicted"/>
<gene>
    <name evidence="12" type="ORF">O6P43_032741</name>
</gene>
<reference evidence="12" key="1">
    <citation type="journal article" date="2023" name="Science">
        <title>Elucidation of the pathway for biosynthesis of saponin adjuvants from the soapbark tree.</title>
        <authorList>
            <person name="Reed J."/>
            <person name="Orme A."/>
            <person name="El-Demerdash A."/>
            <person name="Owen C."/>
            <person name="Martin L.B.B."/>
            <person name="Misra R.C."/>
            <person name="Kikuchi S."/>
            <person name="Rejzek M."/>
            <person name="Martin A.C."/>
            <person name="Harkess A."/>
            <person name="Leebens-Mack J."/>
            <person name="Louveau T."/>
            <person name="Stephenson M.J."/>
            <person name="Osbourn A."/>
        </authorList>
    </citation>
    <scope>NUCLEOTIDE SEQUENCE</scope>
    <source>
        <strain evidence="12">S10</strain>
    </source>
</reference>
<sequence>FSLFIISLAFRFSLSISLVIFFVCFIYRRDQENPLDLNNFPNEYSGDGKPVFEEGSASGSFRKKKSGGKESGRKVYDCRFCSLKFCKSQALGGHMNRHRQERKIEILNRARQLVFNKDNKLAVQGSLPLGFCQPIAPGSYHHAATADNMAAPDPTLLPLRSFPRYFPLAGSTTTHFSPPPVLPSRSMSSNCPPHHPGMNDYCMGHVLNHSLDYNCIGAPVRPAAGYVPGGSSSRVSGGSEVGLEGGGRDGSLHNQQHLDPSIVINRFQEGFQ</sequence>
<keyword evidence="6" id="KW-0862">Zinc</keyword>
<dbReference type="GO" id="GO:0003700">
    <property type="term" value="F:DNA-binding transcription factor activity"/>
    <property type="evidence" value="ECO:0007669"/>
    <property type="project" value="InterPro"/>
</dbReference>
<keyword evidence="10" id="KW-1133">Transmembrane helix</keyword>
<dbReference type="GO" id="GO:0048440">
    <property type="term" value="P:carpel development"/>
    <property type="evidence" value="ECO:0007669"/>
    <property type="project" value="UniProtKB-ARBA"/>
</dbReference>
<dbReference type="GO" id="GO:0030154">
    <property type="term" value="P:cell differentiation"/>
    <property type="evidence" value="ECO:0007669"/>
    <property type="project" value="UniProtKB-KW"/>
</dbReference>
<evidence type="ECO:0000256" key="1">
    <source>
        <dbReference type="ARBA" id="ARBA00004123"/>
    </source>
</evidence>
<keyword evidence="10" id="KW-0812">Transmembrane</keyword>
<evidence type="ECO:0000313" key="13">
    <source>
        <dbReference type="Proteomes" id="UP001163823"/>
    </source>
</evidence>
<dbReference type="GO" id="GO:0008270">
    <property type="term" value="F:zinc ion binding"/>
    <property type="evidence" value="ECO:0007669"/>
    <property type="project" value="UniProtKB-KW"/>
</dbReference>
<evidence type="ECO:0000256" key="7">
    <source>
        <dbReference type="ARBA" id="ARBA00023242"/>
    </source>
</evidence>
<dbReference type="KEGG" id="qsa:O6P43_032741"/>
<evidence type="ECO:0000256" key="4">
    <source>
        <dbReference type="ARBA" id="ARBA00022771"/>
    </source>
</evidence>
<keyword evidence="5" id="KW-0221">Differentiation</keyword>
<dbReference type="Gene3D" id="3.30.160.60">
    <property type="entry name" value="Classic Zinc Finger"/>
    <property type="match status" value="1"/>
</dbReference>
<keyword evidence="2" id="KW-0217">Developmental protein</keyword>
<evidence type="ECO:0000256" key="6">
    <source>
        <dbReference type="ARBA" id="ARBA00022833"/>
    </source>
</evidence>
<comment type="caution">
    <text evidence="12">The sequence shown here is derived from an EMBL/GenBank/DDBJ whole genome shotgun (WGS) entry which is preliminary data.</text>
</comment>
<dbReference type="AlphaFoldDB" id="A0AAD7P5L4"/>
<keyword evidence="4 8" id="KW-0863">Zinc-finger</keyword>
<feature type="transmembrane region" description="Helical" evidence="10">
    <location>
        <begin position="6"/>
        <end position="27"/>
    </location>
</feature>
<evidence type="ECO:0000256" key="8">
    <source>
        <dbReference type="PROSITE-ProRule" id="PRU00042"/>
    </source>
</evidence>
<evidence type="ECO:0000313" key="12">
    <source>
        <dbReference type="EMBL" id="KAJ7943153.1"/>
    </source>
</evidence>
<feature type="domain" description="C2H2-type" evidence="11">
    <location>
        <begin position="76"/>
        <end position="103"/>
    </location>
</feature>
<evidence type="ECO:0000256" key="3">
    <source>
        <dbReference type="ARBA" id="ARBA00022723"/>
    </source>
</evidence>
<name>A0AAD7P5L4_QUISA</name>
<keyword evidence="7" id="KW-0539">Nucleus</keyword>
<comment type="subcellular location">
    <subcellularLocation>
        <location evidence="1">Nucleus</location>
    </subcellularLocation>
</comment>
<keyword evidence="13" id="KW-1185">Reference proteome</keyword>
<evidence type="ECO:0000256" key="9">
    <source>
        <dbReference type="SAM" id="MobiDB-lite"/>
    </source>
</evidence>
<dbReference type="SUPFAM" id="SSF57667">
    <property type="entry name" value="beta-beta-alpha zinc fingers"/>
    <property type="match status" value="1"/>
</dbReference>
<dbReference type="InterPro" id="IPR045320">
    <property type="entry name" value="JAGGED/SL1-like"/>
</dbReference>
<dbReference type="InterPro" id="IPR013087">
    <property type="entry name" value="Znf_C2H2_type"/>
</dbReference>
<keyword evidence="10" id="KW-0472">Membrane</keyword>
<feature type="region of interest" description="Disordered" evidence="9">
    <location>
        <begin position="230"/>
        <end position="255"/>
    </location>
</feature>
<dbReference type="PROSITE" id="PS00028">
    <property type="entry name" value="ZINC_FINGER_C2H2_1"/>
    <property type="match status" value="1"/>
</dbReference>
<dbReference type="PANTHER" id="PTHR45730">
    <property type="entry name" value="ZINC FINGER PROTEIN JAGGED"/>
    <property type="match status" value="1"/>
</dbReference>
<evidence type="ECO:0000256" key="10">
    <source>
        <dbReference type="SAM" id="Phobius"/>
    </source>
</evidence>
<feature type="non-terminal residue" evidence="12">
    <location>
        <position position="272"/>
    </location>
</feature>
<dbReference type="PANTHER" id="PTHR45730:SF32">
    <property type="entry name" value="ZINC FINGER PROTEIN JAGGED"/>
    <property type="match status" value="1"/>
</dbReference>
<dbReference type="FunFam" id="3.30.160.60:FF:002425">
    <property type="entry name" value="Zinc finger protein STAMENLESS 1"/>
    <property type="match status" value="1"/>
</dbReference>
<evidence type="ECO:0000256" key="5">
    <source>
        <dbReference type="ARBA" id="ARBA00022782"/>
    </source>
</evidence>
<dbReference type="PROSITE" id="PS50157">
    <property type="entry name" value="ZINC_FINGER_C2H2_2"/>
    <property type="match status" value="1"/>
</dbReference>
<dbReference type="GO" id="GO:0005634">
    <property type="term" value="C:nucleus"/>
    <property type="evidence" value="ECO:0007669"/>
    <property type="project" value="UniProtKB-SubCell"/>
</dbReference>
<dbReference type="GO" id="GO:0048653">
    <property type="term" value="P:anther development"/>
    <property type="evidence" value="ECO:0007669"/>
    <property type="project" value="UniProtKB-ARBA"/>
</dbReference>
<accession>A0AAD7P5L4</accession>
<evidence type="ECO:0000256" key="2">
    <source>
        <dbReference type="ARBA" id="ARBA00022473"/>
    </source>
</evidence>
<keyword evidence="3" id="KW-0479">Metal-binding</keyword>
<organism evidence="12 13">
    <name type="scientific">Quillaja saponaria</name>
    <name type="common">Soap bark tree</name>
    <dbReference type="NCBI Taxonomy" id="32244"/>
    <lineage>
        <taxon>Eukaryota</taxon>
        <taxon>Viridiplantae</taxon>
        <taxon>Streptophyta</taxon>
        <taxon>Embryophyta</taxon>
        <taxon>Tracheophyta</taxon>
        <taxon>Spermatophyta</taxon>
        <taxon>Magnoliopsida</taxon>
        <taxon>eudicotyledons</taxon>
        <taxon>Gunneridae</taxon>
        <taxon>Pentapetalae</taxon>
        <taxon>rosids</taxon>
        <taxon>fabids</taxon>
        <taxon>Fabales</taxon>
        <taxon>Quillajaceae</taxon>
        <taxon>Quillaja</taxon>
    </lineage>
</organism>